<evidence type="ECO:0000313" key="1">
    <source>
        <dbReference type="EMBL" id="WTP54492.1"/>
    </source>
</evidence>
<proteinExistence type="predicted"/>
<keyword evidence="2" id="KW-1185">Reference proteome</keyword>
<gene>
    <name evidence="1" type="ORF">OG288_42935</name>
</gene>
<dbReference type="RefSeq" id="WP_265652327.1">
    <property type="nucleotide sequence ID" value="NZ_CP108133.1"/>
</dbReference>
<accession>A0ABZ1JT49</accession>
<evidence type="ECO:0000313" key="2">
    <source>
        <dbReference type="Proteomes" id="UP001432166"/>
    </source>
</evidence>
<organism evidence="1 2">
    <name type="scientific">Streptomyces tauricus</name>
    <dbReference type="NCBI Taxonomy" id="68274"/>
    <lineage>
        <taxon>Bacteria</taxon>
        <taxon>Bacillati</taxon>
        <taxon>Actinomycetota</taxon>
        <taxon>Actinomycetes</taxon>
        <taxon>Kitasatosporales</taxon>
        <taxon>Streptomycetaceae</taxon>
        <taxon>Streptomyces</taxon>
        <taxon>Streptomyces aurantiacus group</taxon>
    </lineage>
</organism>
<dbReference type="Proteomes" id="UP001432166">
    <property type="component" value="Chromosome"/>
</dbReference>
<dbReference type="EMBL" id="CP108133">
    <property type="protein sequence ID" value="WTP54492.1"/>
    <property type="molecule type" value="Genomic_DNA"/>
</dbReference>
<protein>
    <submittedName>
        <fullName evidence="1">Uncharacterized protein</fullName>
    </submittedName>
</protein>
<reference evidence="1" key="1">
    <citation type="submission" date="2022-10" db="EMBL/GenBank/DDBJ databases">
        <title>The complete genomes of actinobacterial strains from the NBC collection.</title>
        <authorList>
            <person name="Joergensen T.S."/>
            <person name="Alvarez Arevalo M."/>
            <person name="Sterndorff E.B."/>
            <person name="Faurdal D."/>
            <person name="Vuksanovic O."/>
            <person name="Mourched A.-S."/>
            <person name="Charusanti P."/>
            <person name="Shaw S."/>
            <person name="Blin K."/>
            <person name="Weber T."/>
        </authorList>
    </citation>
    <scope>NUCLEOTIDE SEQUENCE</scope>
    <source>
        <strain evidence="1">NBC_00189</strain>
    </source>
</reference>
<sequence length="59" mass="6189">MRRAYAQVPALGPYLDSEDKLLRWAVVTAVPARIAGGSGEGIEPALHTLASGSSLWGPQ</sequence>
<name>A0ABZ1JT49_9ACTN</name>